<name>A0A644Z072_9ZZZZ</name>
<reference evidence="2" key="1">
    <citation type="submission" date="2019-08" db="EMBL/GenBank/DDBJ databases">
        <authorList>
            <person name="Kucharzyk K."/>
            <person name="Murdoch R.W."/>
            <person name="Higgins S."/>
            <person name="Loffler F."/>
        </authorList>
    </citation>
    <scope>NUCLEOTIDE SEQUENCE</scope>
</reference>
<accession>A0A644Z072</accession>
<dbReference type="AlphaFoldDB" id="A0A644Z072"/>
<feature type="compositionally biased region" description="Low complexity" evidence="1">
    <location>
        <begin position="1"/>
        <end position="13"/>
    </location>
</feature>
<evidence type="ECO:0000313" key="2">
    <source>
        <dbReference type="EMBL" id="MPM34270.1"/>
    </source>
</evidence>
<organism evidence="2">
    <name type="scientific">bioreactor metagenome</name>
    <dbReference type="NCBI Taxonomy" id="1076179"/>
    <lineage>
        <taxon>unclassified sequences</taxon>
        <taxon>metagenomes</taxon>
        <taxon>ecological metagenomes</taxon>
    </lineage>
</organism>
<feature type="region of interest" description="Disordered" evidence="1">
    <location>
        <begin position="1"/>
        <end position="21"/>
    </location>
</feature>
<dbReference type="EMBL" id="VSSQ01006922">
    <property type="protein sequence ID" value="MPM34270.1"/>
    <property type="molecule type" value="Genomic_DNA"/>
</dbReference>
<gene>
    <name evidence="2" type="ORF">SDC9_80852</name>
</gene>
<evidence type="ECO:0000256" key="1">
    <source>
        <dbReference type="SAM" id="MobiDB-lite"/>
    </source>
</evidence>
<protein>
    <submittedName>
        <fullName evidence="2">Uncharacterized protein</fullName>
    </submittedName>
</protein>
<comment type="caution">
    <text evidence="2">The sequence shown here is derived from an EMBL/GenBank/DDBJ whole genome shotgun (WGS) entry which is preliminary data.</text>
</comment>
<proteinExistence type="predicted"/>
<sequence>MLPATTMESETPTPAAPPMPTEVTIVSTSRLELASTLMLPPAVTTLPAPMEASIVLKLTLANMETPTPATPAPPIVMTTAISPYASRASISTLPCAFSVTEASVYAFVMTWVTIISSVPPTPAVPPMAAPAASAVTISCESA</sequence>